<dbReference type="HOGENOM" id="CLU_114047_0_2_12"/>
<accession>A0A0E2E5Z5</accession>
<dbReference type="Pfam" id="PF15919">
    <property type="entry name" value="HicB_lk_antitox"/>
    <property type="match status" value="1"/>
</dbReference>
<reference evidence="2" key="1">
    <citation type="submission" date="2012-01" db="EMBL/GenBank/DDBJ databases">
        <title>The Genome Sequence of Treponema denticola H-22.</title>
        <authorList>
            <consortium name="The Broad Institute Genome Sequencing Platform"/>
            <person name="Earl A."/>
            <person name="Ward D."/>
            <person name="Feldgarden M."/>
            <person name="Gevers D."/>
            <person name="Blanton J.M."/>
            <person name="Fenno C.J."/>
            <person name="Baranova O.V."/>
            <person name="Mathney J."/>
            <person name="Dewhirst F.E."/>
            <person name="Izard J."/>
            <person name="Young S.K."/>
            <person name="Zeng Q."/>
            <person name="Gargeya S."/>
            <person name="Fitzgerald M."/>
            <person name="Haas B."/>
            <person name="Abouelleil A."/>
            <person name="Alvarado L."/>
            <person name="Arachchi H.M."/>
            <person name="Berlin A."/>
            <person name="Chapman S.B."/>
            <person name="Gearin G."/>
            <person name="Goldberg J."/>
            <person name="Griggs A."/>
            <person name="Gujja S."/>
            <person name="Hansen M."/>
            <person name="Heiman D."/>
            <person name="Howarth C."/>
            <person name="Larimer J."/>
            <person name="Lui A."/>
            <person name="MacDonald P.J.P."/>
            <person name="McCowen C."/>
            <person name="Montmayeur A."/>
            <person name="Murphy C."/>
            <person name="Neiman D."/>
            <person name="Pearson M."/>
            <person name="Priest M."/>
            <person name="Roberts A."/>
            <person name="Saif S."/>
            <person name="Shea T."/>
            <person name="Sisk P."/>
            <person name="Stolte C."/>
            <person name="Sykes S."/>
            <person name="Wortman J."/>
            <person name="Nusbaum C."/>
            <person name="Birren B."/>
        </authorList>
    </citation>
    <scope>NUCLEOTIDE SEQUENCE [LARGE SCALE GENOMIC DNA]</scope>
    <source>
        <strain evidence="2">H-22</strain>
    </source>
</reference>
<dbReference type="RefSeq" id="WP_002683425.1">
    <property type="nucleotide sequence ID" value="NZ_CM001795.1"/>
</dbReference>
<feature type="domain" description="HicB-like antitoxin of toxin-antitoxin system" evidence="1">
    <location>
        <begin position="5"/>
        <end position="106"/>
    </location>
</feature>
<dbReference type="InterPro" id="IPR035069">
    <property type="entry name" value="TTHA1013/TTHA0281-like"/>
</dbReference>
<dbReference type="Gene3D" id="3.30.160.250">
    <property type="match status" value="1"/>
</dbReference>
<comment type="caution">
    <text evidence="2">The sequence shown here is derived from an EMBL/GenBank/DDBJ whole genome shotgun (WGS) entry which is preliminary data.</text>
</comment>
<dbReference type="PANTHER" id="PTHR34504">
    <property type="entry name" value="ANTITOXIN HICB"/>
    <property type="match status" value="1"/>
</dbReference>
<proteinExistence type="predicted"/>
<dbReference type="Proteomes" id="UP000011705">
    <property type="component" value="Chromosome"/>
</dbReference>
<protein>
    <recommendedName>
        <fullName evidence="1">HicB-like antitoxin of toxin-antitoxin system domain-containing protein</fullName>
    </recommendedName>
</protein>
<dbReference type="SUPFAM" id="SSF143100">
    <property type="entry name" value="TTHA1013/TTHA0281-like"/>
    <property type="match status" value="1"/>
</dbReference>
<evidence type="ECO:0000313" key="2">
    <source>
        <dbReference type="EMBL" id="EMB34911.1"/>
    </source>
</evidence>
<dbReference type="InterPro" id="IPR051404">
    <property type="entry name" value="TA_system_antitoxin"/>
</dbReference>
<evidence type="ECO:0000259" key="1">
    <source>
        <dbReference type="Pfam" id="PF15919"/>
    </source>
</evidence>
<organism evidence="2">
    <name type="scientific">Treponema denticola H-22</name>
    <dbReference type="NCBI Taxonomy" id="999432"/>
    <lineage>
        <taxon>Bacteria</taxon>
        <taxon>Pseudomonadati</taxon>
        <taxon>Spirochaetota</taxon>
        <taxon>Spirochaetia</taxon>
        <taxon>Spirochaetales</taxon>
        <taxon>Treponemataceae</taxon>
        <taxon>Treponema</taxon>
    </lineage>
</organism>
<gene>
    <name evidence="2" type="ORF">HMPREF9726_00677</name>
</gene>
<dbReference type="InterPro" id="IPR031807">
    <property type="entry name" value="HicB-like"/>
</dbReference>
<sequence>MKYTYPVIFENDDGKIGVRVPDISGCFTFGDTVTEAIEMAEDAIAMMLAHYEDNNQAIPKASNISDVKIKDGFVNYVIADTDKWRRQFSEKSVKKTVTIPEWLNYKAENANLNFSQELQNALKAKLKVGV</sequence>
<dbReference type="PANTHER" id="PTHR34504:SF4">
    <property type="entry name" value="ANTITOXIN HICB"/>
    <property type="match status" value="1"/>
</dbReference>
<dbReference type="AlphaFoldDB" id="A0A0E2E5Z5"/>
<dbReference type="EMBL" id="AGDV01000006">
    <property type="protein sequence ID" value="EMB34911.1"/>
    <property type="molecule type" value="Genomic_DNA"/>
</dbReference>
<name>A0A0E2E5Z5_TREDN</name>
<dbReference type="PATRIC" id="fig|999432.5.peg.705"/>